<proteinExistence type="predicted"/>
<protein>
    <submittedName>
        <fullName evidence="2">Uncharacterized protein</fullName>
    </submittedName>
</protein>
<feature type="compositionally biased region" description="Low complexity" evidence="1">
    <location>
        <begin position="12"/>
        <end position="49"/>
    </location>
</feature>
<dbReference type="Proteomes" id="UP000048600">
    <property type="component" value="Unassembled WGS sequence"/>
</dbReference>
<feature type="compositionally biased region" description="Basic and acidic residues" evidence="1">
    <location>
        <begin position="82"/>
        <end position="91"/>
    </location>
</feature>
<sequence length="151" mass="15104">MARRTSSGHGRNGPAPNARSPAASRVANRCSPCASGSLTSAAATTLPEALRARDRRPGAPVPTPGTRSARVRNIFDGGALGRGDDRKRGEAGRGGSSPIELGAPGSVDFEREFGCEAGSLADWPPPGGSGSGSGSTLASASASSSWSRSMP</sequence>
<evidence type="ECO:0000313" key="2">
    <source>
        <dbReference type="EMBL" id="COW98348.1"/>
    </source>
</evidence>
<accession>A0A655JJ18</accession>
<organism evidence="2 3">
    <name type="scientific">Mycobacterium tuberculosis</name>
    <dbReference type="NCBI Taxonomy" id="1773"/>
    <lineage>
        <taxon>Bacteria</taxon>
        <taxon>Bacillati</taxon>
        <taxon>Actinomycetota</taxon>
        <taxon>Actinomycetes</taxon>
        <taxon>Mycobacteriales</taxon>
        <taxon>Mycobacteriaceae</taxon>
        <taxon>Mycobacterium</taxon>
        <taxon>Mycobacterium tuberculosis complex</taxon>
    </lineage>
</organism>
<feature type="region of interest" description="Disordered" evidence="1">
    <location>
        <begin position="1"/>
        <end position="151"/>
    </location>
</feature>
<feature type="compositionally biased region" description="Low complexity" evidence="1">
    <location>
        <begin position="134"/>
        <end position="151"/>
    </location>
</feature>
<name>A0A655JJ18_MYCTX</name>
<dbReference type="EMBL" id="CHKL01000556">
    <property type="protein sequence ID" value="COW98348.1"/>
    <property type="molecule type" value="Genomic_DNA"/>
</dbReference>
<evidence type="ECO:0000313" key="3">
    <source>
        <dbReference type="Proteomes" id="UP000048600"/>
    </source>
</evidence>
<gene>
    <name evidence="2" type="ORF">ERS007741_03558</name>
</gene>
<reference evidence="2 3" key="1">
    <citation type="submission" date="2015-03" db="EMBL/GenBank/DDBJ databases">
        <authorList>
            <consortium name="Pathogen Informatics"/>
        </authorList>
    </citation>
    <scope>NUCLEOTIDE SEQUENCE [LARGE SCALE GENOMIC DNA]</scope>
    <source>
        <strain evidence="2 3">P00601463</strain>
    </source>
</reference>
<dbReference type="AlphaFoldDB" id="A0A655JJ18"/>
<evidence type="ECO:0000256" key="1">
    <source>
        <dbReference type="SAM" id="MobiDB-lite"/>
    </source>
</evidence>